<dbReference type="HOGENOM" id="CLU_1070744_0_0_1"/>
<reference evidence="10 11" key="1">
    <citation type="journal article" date="2013" name="Nature">
        <title>Insights into bilaterian evolution from three spiralian genomes.</title>
        <authorList>
            <person name="Simakov O."/>
            <person name="Marletaz F."/>
            <person name="Cho S.J."/>
            <person name="Edsinger-Gonzales E."/>
            <person name="Havlak P."/>
            <person name="Hellsten U."/>
            <person name="Kuo D.H."/>
            <person name="Larsson T."/>
            <person name="Lv J."/>
            <person name="Arendt D."/>
            <person name="Savage R."/>
            <person name="Osoegawa K."/>
            <person name="de Jong P."/>
            <person name="Grimwood J."/>
            <person name="Chapman J.A."/>
            <person name="Shapiro H."/>
            <person name="Aerts A."/>
            <person name="Otillar R.P."/>
            <person name="Terry A.Y."/>
            <person name="Boore J.L."/>
            <person name="Grigoriev I.V."/>
            <person name="Lindberg D.R."/>
            <person name="Seaver E.C."/>
            <person name="Weisblat D.A."/>
            <person name="Putnam N.H."/>
            <person name="Rokhsar D.S."/>
        </authorList>
    </citation>
    <scope>NUCLEOTIDE SEQUENCE [LARGE SCALE GENOMIC DNA]</scope>
</reference>
<keyword evidence="3 8" id="KW-0732">Signal</keyword>
<dbReference type="GO" id="GO:0016020">
    <property type="term" value="C:membrane"/>
    <property type="evidence" value="ECO:0007669"/>
    <property type="project" value="UniProtKB-SubCell"/>
</dbReference>
<dbReference type="RefSeq" id="XP_009066371.1">
    <property type="nucleotide sequence ID" value="XM_009068123.1"/>
</dbReference>
<protein>
    <recommendedName>
        <fullName evidence="9">MANSC domain-containing protein</fullName>
    </recommendedName>
</protein>
<sequence>MKTLLVACLVLTVTVFGKESVSDIFSLLEDPDVLQEIVKRLGHSDPVKESDTDSSIDDSCQHKNFSNTIIQTKASTAAGAAFLDSVNGLVSNYDCIKRCCELDGCELAVYENKNLKPDSPFIKDYKNPRKWELLSFMYQGDRNCYLFRCKDPDSNKNYCEFASLDGYISSSITHDVKAEKIFQTSSNSDHENDLQDLSESGKLVNDPVSTTTTTTEKPEEPHSVVFLQLYWYPKEFSILLNSTEFSNPINALKMRIFQSY</sequence>
<evidence type="ECO:0000313" key="10">
    <source>
        <dbReference type="EMBL" id="ESO83004.1"/>
    </source>
</evidence>
<keyword evidence="6" id="KW-0325">Glycoprotein</keyword>
<dbReference type="InterPro" id="IPR011106">
    <property type="entry name" value="MANSC_N"/>
</dbReference>
<keyword evidence="2" id="KW-0812">Transmembrane</keyword>
<dbReference type="GeneID" id="20241240"/>
<dbReference type="SMART" id="SM00765">
    <property type="entry name" value="MANEC"/>
    <property type="match status" value="1"/>
</dbReference>
<evidence type="ECO:0000256" key="5">
    <source>
        <dbReference type="ARBA" id="ARBA00023136"/>
    </source>
</evidence>
<dbReference type="PANTHER" id="PTHR46876:SF1">
    <property type="entry name" value="LOW-DENSITY LIPOPROTEIN RECEPTOR-RELATED PROTEIN 11"/>
    <property type="match status" value="1"/>
</dbReference>
<evidence type="ECO:0000256" key="2">
    <source>
        <dbReference type="ARBA" id="ARBA00022692"/>
    </source>
</evidence>
<comment type="subcellular location">
    <subcellularLocation>
        <location evidence="1">Membrane</location>
        <topology evidence="1">Single-pass type I membrane protein</topology>
    </subcellularLocation>
</comment>
<keyword evidence="11" id="KW-1185">Reference proteome</keyword>
<name>V4B3P8_LOTGI</name>
<evidence type="ECO:0000256" key="8">
    <source>
        <dbReference type="SAM" id="SignalP"/>
    </source>
</evidence>
<accession>V4B3P8</accession>
<dbReference type="Pfam" id="PF07502">
    <property type="entry name" value="MANEC"/>
    <property type="match status" value="1"/>
</dbReference>
<organism evidence="10 11">
    <name type="scientific">Lottia gigantea</name>
    <name type="common">Giant owl limpet</name>
    <dbReference type="NCBI Taxonomy" id="225164"/>
    <lineage>
        <taxon>Eukaryota</taxon>
        <taxon>Metazoa</taxon>
        <taxon>Spiralia</taxon>
        <taxon>Lophotrochozoa</taxon>
        <taxon>Mollusca</taxon>
        <taxon>Gastropoda</taxon>
        <taxon>Patellogastropoda</taxon>
        <taxon>Lottioidea</taxon>
        <taxon>Lottiidae</taxon>
        <taxon>Lottia</taxon>
    </lineage>
</organism>
<dbReference type="AlphaFoldDB" id="V4B3P8"/>
<feature type="domain" description="MANSC" evidence="9">
    <location>
        <begin position="64"/>
        <end position="170"/>
    </location>
</feature>
<evidence type="ECO:0000313" key="11">
    <source>
        <dbReference type="Proteomes" id="UP000030746"/>
    </source>
</evidence>
<dbReference type="OrthoDB" id="10037294at2759"/>
<evidence type="ECO:0000256" key="1">
    <source>
        <dbReference type="ARBA" id="ARBA00004479"/>
    </source>
</evidence>
<dbReference type="CTD" id="20241240"/>
<keyword evidence="4" id="KW-1133">Transmembrane helix</keyword>
<keyword evidence="5" id="KW-0472">Membrane</keyword>
<proteinExistence type="predicted"/>
<dbReference type="PANTHER" id="PTHR46876">
    <property type="entry name" value="LOW-DENSITY LIPOPROTEIN RECEPTOR-RELATED PROTEIN 11"/>
    <property type="match status" value="1"/>
</dbReference>
<gene>
    <name evidence="10" type="ORF">LOTGIDRAFT_169835</name>
</gene>
<dbReference type="Proteomes" id="UP000030746">
    <property type="component" value="Unassembled WGS sequence"/>
</dbReference>
<feature type="chain" id="PRO_5004717443" description="MANSC domain-containing protein" evidence="8">
    <location>
        <begin position="18"/>
        <end position="260"/>
    </location>
</feature>
<evidence type="ECO:0000256" key="7">
    <source>
        <dbReference type="SAM" id="MobiDB-lite"/>
    </source>
</evidence>
<dbReference type="KEGG" id="lgi:LOTGIDRAFT_169835"/>
<dbReference type="EMBL" id="KB203827">
    <property type="protein sequence ID" value="ESO83004.1"/>
    <property type="molecule type" value="Genomic_DNA"/>
</dbReference>
<feature type="signal peptide" evidence="8">
    <location>
        <begin position="1"/>
        <end position="17"/>
    </location>
</feature>
<evidence type="ECO:0000256" key="6">
    <source>
        <dbReference type="ARBA" id="ARBA00023180"/>
    </source>
</evidence>
<evidence type="ECO:0000259" key="9">
    <source>
        <dbReference type="PROSITE" id="PS50986"/>
    </source>
</evidence>
<dbReference type="InterPro" id="IPR013980">
    <property type="entry name" value="MANSC_dom"/>
</dbReference>
<dbReference type="PROSITE" id="PS50986">
    <property type="entry name" value="MANSC"/>
    <property type="match status" value="1"/>
</dbReference>
<evidence type="ECO:0000256" key="3">
    <source>
        <dbReference type="ARBA" id="ARBA00022729"/>
    </source>
</evidence>
<feature type="region of interest" description="Disordered" evidence="7">
    <location>
        <begin position="186"/>
        <end position="219"/>
    </location>
</feature>
<evidence type="ECO:0000256" key="4">
    <source>
        <dbReference type="ARBA" id="ARBA00022989"/>
    </source>
</evidence>